<evidence type="ECO:0000256" key="1">
    <source>
        <dbReference type="ARBA" id="ARBA00005709"/>
    </source>
</evidence>
<sequence length="261" mass="27594">MKINSEAASQLASINTRSTQLDQQLATGKRVNSAADDAAALQIIDRLTAQQNGFTQASRNAYDGISYAQVSESALSNVNDSVGRIRELSIQAGNGALSDSDRQALQEEVVQLQSEITNTLEQSSFAGKPLFDGQSVSFQIGADANQTNALEQPNSDFLSAVNAIDITTQAGANSALDVTEQAAEQVNQQRAQLGAFENSLSSQIRSLSEQNENVAASQSRIADTDYAKAVSERTSNDILNQASIALRGQANQNAAAILGLL</sequence>
<dbReference type="InterPro" id="IPR001029">
    <property type="entry name" value="Flagellin_N"/>
</dbReference>
<dbReference type="GO" id="GO:0005576">
    <property type="term" value="C:extracellular region"/>
    <property type="evidence" value="ECO:0007669"/>
    <property type="project" value="UniProtKB-SubCell"/>
</dbReference>
<dbReference type="Pfam" id="PF00669">
    <property type="entry name" value="Flagellin_N"/>
    <property type="match status" value="1"/>
</dbReference>
<dbReference type="PANTHER" id="PTHR42792">
    <property type="entry name" value="FLAGELLIN"/>
    <property type="match status" value="1"/>
</dbReference>
<reference evidence="7 8" key="1">
    <citation type="journal article" date="2015" name="BMC Genomics">
        <title>Genome mining reveals unlocked bioactive potential of marine Gram-negative bacteria.</title>
        <authorList>
            <person name="Machado H."/>
            <person name="Sonnenschein E.C."/>
            <person name="Melchiorsen J."/>
            <person name="Gram L."/>
        </authorList>
    </citation>
    <scope>NUCLEOTIDE SEQUENCE [LARGE SCALE GENOMIC DNA]</scope>
    <source>
        <strain evidence="7 8">S3137</strain>
    </source>
</reference>
<keyword evidence="7" id="KW-0966">Cell projection</keyword>
<evidence type="ECO:0000313" key="8">
    <source>
        <dbReference type="Proteomes" id="UP000033664"/>
    </source>
</evidence>
<comment type="function">
    <text evidence="4">Flagellin is the subunit protein which polymerizes to form the filaments of bacterial flagella.</text>
</comment>
<name>A0A0F4PP87_9GAMM</name>
<dbReference type="PRINTS" id="PR00207">
    <property type="entry name" value="FLAGELLIN"/>
</dbReference>
<dbReference type="InterPro" id="IPR001492">
    <property type="entry name" value="Flagellin"/>
</dbReference>
<dbReference type="PANTHER" id="PTHR42792:SF2">
    <property type="entry name" value="FLAGELLIN"/>
    <property type="match status" value="1"/>
</dbReference>
<dbReference type="InterPro" id="IPR046358">
    <property type="entry name" value="Flagellin_C"/>
</dbReference>
<dbReference type="InterPro" id="IPR042187">
    <property type="entry name" value="Flagellin_C_sub2"/>
</dbReference>
<dbReference type="Gene3D" id="6.10.10.10">
    <property type="entry name" value="Flagellar export chaperone, C-terminal domain"/>
    <property type="match status" value="1"/>
</dbReference>
<dbReference type="Gene3D" id="1.20.1330.10">
    <property type="entry name" value="f41 fragment of flagellin, N-terminal domain"/>
    <property type="match status" value="2"/>
</dbReference>
<feature type="domain" description="Flagellin C-terminal" evidence="6">
    <location>
        <begin position="176"/>
        <end position="261"/>
    </location>
</feature>
<comment type="subcellular location">
    <subcellularLocation>
        <location evidence="4">Secreted</location>
    </subcellularLocation>
    <subcellularLocation>
        <location evidence="4">Bacterial flagellum</location>
    </subcellularLocation>
</comment>
<dbReference type="PATRIC" id="fig|151081.8.peg.801"/>
<dbReference type="AlphaFoldDB" id="A0A0F4PP87"/>
<keyword evidence="7" id="KW-0969">Cilium</keyword>
<evidence type="ECO:0000313" key="7">
    <source>
        <dbReference type="EMBL" id="KJY97232.1"/>
    </source>
</evidence>
<evidence type="ECO:0000256" key="4">
    <source>
        <dbReference type="RuleBase" id="RU362073"/>
    </source>
</evidence>
<dbReference type="Proteomes" id="UP000033664">
    <property type="component" value="Unassembled WGS sequence"/>
</dbReference>
<dbReference type="EMBL" id="JXXZ01000013">
    <property type="protein sequence ID" value="KJY97232.1"/>
    <property type="molecule type" value="Genomic_DNA"/>
</dbReference>
<evidence type="ECO:0000259" key="6">
    <source>
        <dbReference type="Pfam" id="PF00700"/>
    </source>
</evidence>
<dbReference type="GeneID" id="58229926"/>
<feature type="domain" description="Flagellin N-terminal" evidence="5">
    <location>
        <begin position="5"/>
        <end position="134"/>
    </location>
</feature>
<comment type="caution">
    <text evidence="7">The sequence shown here is derived from an EMBL/GenBank/DDBJ whole genome shotgun (WGS) entry which is preliminary data.</text>
</comment>
<proteinExistence type="inferred from homology"/>
<dbReference type="GO" id="GO:0009288">
    <property type="term" value="C:bacterial-type flagellum"/>
    <property type="evidence" value="ECO:0007669"/>
    <property type="project" value="UniProtKB-SubCell"/>
</dbReference>
<dbReference type="OrthoDB" id="9796789at2"/>
<keyword evidence="2 4" id="KW-0964">Secreted</keyword>
<evidence type="ECO:0000256" key="2">
    <source>
        <dbReference type="ARBA" id="ARBA00022525"/>
    </source>
</evidence>
<keyword evidence="7" id="KW-0282">Flagellum</keyword>
<dbReference type="RefSeq" id="WP_045978595.1">
    <property type="nucleotide sequence ID" value="NZ_JXXY01000003.1"/>
</dbReference>
<dbReference type="Pfam" id="PF00700">
    <property type="entry name" value="Flagellin_C"/>
    <property type="match status" value="1"/>
</dbReference>
<organism evidence="7 8">
    <name type="scientific">Pseudoalteromonas ruthenica</name>
    <dbReference type="NCBI Taxonomy" id="151081"/>
    <lineage>
        <taxon>Bacteria</taxon>
        <taxon>Pseudomonadati</taxon>
        <taxon>Pseudomonadota</taxon>
        <taxon>Gammaproteobacteria</taxon>
        <taxon>Alteromonadales</taxon>
        <taxon>Pseudoalteromonadaceae</taxon>
        <taxon>Pseudoalteromonas</taxon>
    </lineage>
</organism>
<evidence type="ECO:0000259" key="5">
    <source>
        <dbReference type="Pfam" id="PF00669"/>
    </source>
</evidence>
<protein>
    <recommendedName>
        <fullName evidence="4">Flagellin</fullName>
    </recommendedName>
</protein>
<gene>
    <name evidence="7" type="ORF">TW72_15605</name>
</gene>
<keyword evidence="8" id="KW-1185">Reference proteome</keyword>
<dbReference type="eggNOG" id="COG1344">
    <property type="taxonomic scope" value="Bacteria"/>
</dbReference>
<comment type="similarity">
    <text evidence="1 4">Belongs to the bacterial flagellin family.</text>
</comment>
<dbReference type="SUPFAM" id="SSF64518">
    <property type="entry name" value="Phase 1 flagellin"/>
    <property type="match status" value="1"/>
</dbReference>
<dbReference type="GO" id="GO:0005198">
    <property type="term" value="F:structural molecule activity"/>
    <property type="evidence" value="ECO:0007669"/>
    <property type="project" value="UniProtKB-UniRule"/>
</dbReference>
<keyword evidence="3 4" id="KW-0975">Bacterial flagellum</keyword>
<evidence type="ECO:0000256" key="3">
    <source>
        <dbReference type="ARBA" id="ARBA00023143"/>
    </source>
</evidence>
<accession>A0A0F4PP87</accession>